<dbReference type="InterPro" id="IPR003203">
    <property type="entry name" value="CobU/CobP"/>
</dbReference>
<evidence type="ECO:0000256" key="19">
    <source>
        <dbReference type="PIRSR" id="PIRSR006135-2"/>
    </source>
</evidence>
<evidence type="ECO:0000256" key="3">
    <source>
        <dbReference type="ARBA" id="ARBA00001522"/>
    </source>
</evidence>
<feature type="binding site" evidence="19">
    <location>
        <position position="92"/>
    </location>
    <ligand>
        <name>GTP</name>
        <dbReference type="ChEBI" id="CHEBI:37565"/>
    </ligand>
</feature>
<dbReference type="PANTHER" id="PTHR34848">
    <property type="match status" value="1"/>
</dbReference>
<dbReference type="SUPFAM" id="SSF52540">
    <property type="entry name" value="P-loop containing nucleoside triphosphate hydrolases"/>
    <property type="match status" value="1"/>
</dbReference>
<evidence type="ECO:0000256" key="18">
    <source>
        <dbReference type="PIRSR" id="PIRSR006135-1"/>
    </source>
</evidence>
<evidence type="ECO:0000256" key="11">
    <source>
        <dbReference type="ARBA" id="ARBA00022679"/>
    </source>
</evidence>
<dbReference type="InterPro" id="IPR027417">
    <property type="entry name" value="P-loop_NTPase"/>
</dbReference>
<evidence type="ECO:0000256" key="7">
    <source>
        <dbReference type="ARBA" id="ARBA00007490"/>
    </source>
</evidence>
<sequence>MHIQSGELVLVTGGARSGKSAWAEQLAAEAAGTAPQQVVYVATAGVFDEEMRRRVDTHRQRRPAAWQTVEEPLDLLRVIDEWDEEGRVILIDCLTLWTTNLLLPQYREEDWNNQKEQDLVDMARRTAKQASASRATVIAVGNEVGWGIVPPDPLSRAFRDAAGRVQQAFAAEAHRVYLAVAGCPLQVKGPA</sequence>
<keyword evidence="11 21" id="KW-0808">Transferase</keyword>
<dbReference type="InterPro" id="IPR003593">
    <property type="entry name" value="AAA+_ATPase"/>
</dbReference>
<comment type="similarity">
    <text evidence="7">Belongs to the CobU/CobP family.</text>
</comment>
<feature type="binding site" evidence="19">
    <location>
        <begin position="13"/>
        <end position="20"/>
    </location>
    <ligand>
        <name>GTP</name>
        <dbReference type="ChEBI" id="CHEBI:37565"/>
    </ligand>
</feature>
<keyword evidence="22" id="KW-1185">Reference proteome</keyword>
<organism evidence="21 22">
    <name type="scientific">Heliomicrobium undosum</name>
    <dbReference type="NCBI Taxonomy" id="121734"/>
    <lineage>
        <taxon>Bacteria</taxon>
        <taxon>Bacillati</taxon>
        <taxon>Bacillota</taxon>
        <taxon>Clostridia</taxon>
        <taxon>Eubacteriales</taxon>
        <taxon>Heliobacteriaceae</taxon>
        <taxon>Heliomicrobium</taxon>
    </lineage>
</organism>
<comment type="function">
    <text evidence="4">Catalyzes ATP-dependent phosphorylation of adenosylcobinamide and addition of GMP to adenosylcobinamide phosphate.</text>
</comment>
<dbReference type="RefSeq" id="WP_161254248.1">
    <property type="nucleotide sequence ID" value="NZ_WXEY01000002.1"/>
</dbReference>
<evidence type="ECO:0000259" key="20">
    <source>
        <dbReference type="SMART" id="SM00382"/>
    </source>
</evidence>
<dbReference type="Gene3D" id="3.40.50.300">
    <property type="entry name" value="P-loop containing nucleotide triphosphate hydrolases"/>
    <property type="match status" value="1"/>
</dbReference>
<dbReference type="EC" id="2.7.7.62" evidence="9"/>
<feature type="binding site" evidence="19">
    <location>
        <begin position="42"/>
        <end position="44"/>
    </location>
    <ligand>
        <name>GTP</name>
        <dbReference type="ChEBI" id="CHEBI:37565"/>
    </ligand>
</feature>
<evidence type="ECO:0000256" key="12">
    <source>
        <dbReference type="ARBA" id="ARBA00022741"/>
    </source>
</evidence>
<reference evidence="21 22" key="1">
    <citation type="submission" date="2020-01" db="EMBL/GenBank/DDBJ databases">
        <title>Whole-genome sequence of Heliobacterium undosum DSM 13378.</title>
        <authorList>
            <person name="Kyndt J.A."/>
            <person name="Meyer T.E."/>
        </authorList>
    </citation>
    <scope>NUCLEOTIDE SEQUENCE [LARGE SCALE GENOMIC DNA]</scope>
    <source>
        <strain evidence="21 22">DSM 13378</strain>
    </source>
</reference>
<comment type="pathway">
    <text evidence="5">Cofactor biosynthesis; adenosylcobalamin biosynthesis; adenosylcobalamin from cob(II)yrinate a,c-diamide: step 6/7.</text>
</comment>
<feature type="binding site" evidence="19">
    <location>
        <position position="70"/>
    </location>
    <ligand>
        <name>GTP</name>
        <dbReference type="ChEBI" id="CHEBI:37565"/>
    </ligand>
</feature>
<dbReference type="GO" id="GO:0008820">
    <property type="term" value="F:cobinamide phosphate guanylyltransferase activity"/>
    <property type="evidence" value="ECO:0007669"/>
    <property type="project" value="UniProtKB-EC"/>
</dbReference>
<dbReference type="GO" id="GO:0043752">
    <property type="term" value="F:adenosylcobinamide kinase activity"/>
    <property type="evidence" value="ECO:0007669"/>
    <property type="project" value="UniProtKB-EC"/>
</dbReference>
<comment type="catalytic activity">
    <reaction evidence="2">
        <text>adenosylcob(III)inamide phosphate + GTP + H(+) = adenosylcob(III)inamide-GDP + diphosphate</text>
        <dbReference type="Rhea" id="RHEA:22712"/>
        <dbReference type="ChEBI" id="CHEBI:15378"/>
        <dbReference type="ChEBI" id="CHEBI:33019"/>
        <dbReference type="ChEBI" id="CHEBI:37565"/>
        <dbReference type="ChEBI" id="CHEBI:58502"/>
        <dbReference type="ChEBI" id="CHEBI:60487"/>
        <dbReference type="EC" id="2.7.7.62"/>
    </reaction>
</comment>
<evidence type="ECO:0000256" key="14">
    <source>
        <dbReference type="ARBA" id="ARBA00022840"/>
    </source>
</evidence>
<dbReference type="NCBIfam" id="NF004469">
    <property type="entry name" value="PRK05800.1"/>
    <property type="match status" value="1"/>
</dbReference>
<dbReference type="UniPathway" id="UPA00148">
    <property type="reaction ID" value="UER00236"/>
</dbReference>
<proteinExistence type="inferred from homology"/>
<dbReference type="EMBL" id="WXEY01000002">
    <property type="protein sequence ID" value="MZP28540.1"/>
    <property type="molecule type" value="Genomic_DNA"/>
</dbReference>
<comment type="pathway">
    <text evidence="6">Cofactor biosynthesis; adenosylcobalamin biosynthesis; adenosylcobalamin from cob(II)yrinate a,c-diamide: step 5/7.</text>
</comment>
<dbReference type="GO" id="GO:0005524">
    <property type="term" value="F:ATP binding"/>
    <property type="evidence" value="ECO:0007669"/>
    <property type="project" value="UniProtKB-KW"/>
</dbReference>
<evidence type="ECO:0000313" key="22">
    <source>
        <dbReference type="Proteomes" id="UP000463470"/>
    </source>
</evidence>
<keyword evidence="14" id="KW-0067">ATP-binding</keyword>
<feature type="binding site" evidence="19">
    <location>
        <begin position="59"/>
        <end position="62"/>
    </location>
    <ligand>
        <name>GTP</name>
        <dbReference type="ChEBI" id="CHEBI:37565"/>
    </ligand>
</feature>
<feature type="active site" description="GMP-histidine intermediate" evidence="18">
    <location>
        <position position="58"/>
    </location>
</feature>
<evidence type="ECO:0000256" key="5">
    <source>
        <dbReference type="ARBA" id="ARBA00004692"/>
    </source>
</evidence>
<evidence type="ECO:0000256" key="8">
    <source>
        <dbReference type="ARBA" id="ARBA00012016"/>
    </source>
</evidence>
<dbReference type="PANTHER" id="PTHR34848:SF1">
    <property type="entry name" value="BIFUNCTIONAL ADENOSYLCOBALAMIN BIOSYNTHESIS PROTEIN COBU"/>
    <property type="match status" value="1"/>
</dbReference>
<dbReference type="OrthoDB" id="9799422at2"/>
<keyword evidence="10" id="KW-0169">Cobalamin biosynthesis</keyword>
<keyword evidence="21" id="KW-0548">Nucleotidyltransferase</keyword>
<evidence type="ECO:0000256" key="16">
    <source>
        <dbReference type="ARBA" id="ARBA00029570"/>
    </source>
</evidence>
<keyword evidence="15 19" id="KW-0342">GTP-binding</keyword>
<evidence type="ECO:0000256" key="17">
    <source>
        <dbReference type="ARBA" id="ARBA00030571"/>
    </source>
</evidence>
<evidence type="ECO:0000256" key="9">
    <source>
        <dbReference type="ARBA" id="ARBA00012523"/>
    </source>
</evidence>
<name>A0A845L231_9FIRM</name>
<evidence type="ECO:0000256" key="15">
    <source>
        <dbReference type="ARBA" id="ARBA00023134"/>
    </source>
</evidence>
<dbReference type="GO" id="GO:0009236">
    <property type="term" value="P:cobalamin biosynthetic process"/>
    <property type="evidence" value="ECO:0007669"/>
    <property type="project" value="UniProtKB-UniPathway"/>
</dbReference>
<evidence type="ECO:0000256" key="13">
    <source>
        <dbReference type="ARBA" id="ARBA00022777"/>
    </source>
</evidence>
<dbReference type="Pfam" id="PF02283">
    <property type="entry name" value="CobU"/>
    <property type="match status" value="1"/>
</dbReference>
<evidence type="ECO:0000256" key="1">
    <source>
        <dbReference type="ARBA" id="ARBA00000312"/>
    </source>
</evidence>
<comment type="catalytic activity">
    <reaction evidence="3">
        <text>adenosylcob(III)inamide + GTP = adenosylcob(III)inamide phosphate + GDP + H(+)</text>
        <dbReference type="Rhea" id="RHEA:15765"/>
        <dbReference type="ChEBI" id="CHEBI:2480"/>
        <dbReference type="ChEBI" id="CHEBI:15378"/>
        <dbReference type="ChEBI" id="CHEBI:37565"/>
        <dbReference type="ChEBI" id="CHEBI:58189"/>
        <dbReference type="ChEBI" id="CHEBI:58502"/>
        <dbReference type="EC" id="2.7.1.156"/>
    </reaction>
</comment>
<dbReference type="SMART" id="SM00382">
    <property type="entry name" value="AAA"/>
    <property type="match status" value="1"/>
</dbReference>
<keyword evidence="13 21" id="KW-0418">Kinase</keyword>
<dbReference type="GO" id="GO:0005525">
    <property type="term" value="F:GTP binding"/>
    <property type="evidence" value="ECO:0007669"/>
    <property type="project" value="UniProtKB-KW"/>
</dbReference>
<dbReference type="PIRSF" id="PIRSF006135">
    <property type="entry name" value="CobU"/>
    <property type="match status" value="1"/>
</dbReference>
<evidence type="ECO:0000256" key="6">
    <source>
        <dbReference type="ARBA" id="ARBA00005159"/>
    </source>
</evidence>
<protein>
    <recommendedName>
        <fullName evidence="16">Adenosylcobinamide kinase</fullName>
        <ecNumber evidence="8">2.7.1.156</ecNumber>
        <ecNumber evidence="9">2.7.7.62</ecNumber>
    </recommendedName>
    <alternativeName>
        <fullName evidence="17">Adenosylcobinamide-phosphate guanylyltransferase</fullName>
    </alternativeName>
</protein>
<dbReference type="AlphaFoldDB" id="A0A845L231"/>
<accession>A0A845L231</accession>
<keyword evidence="12 19" id="KW-0547">Nucleotide-binding</keyword>
<dbReference type="Proteomes" id="UP000463470">
    <property type="component" value="Unassembled WGS sequence"/>
</dbReference>
<evidence type="ECO:0000256" key="10">
    <source>
        <dbReference type="ARBA" id="ARBA00022573"/>
    </source>
</evidence>
<evidence type="ECO:0000256" key="2">
    <source>
        <dbReference type="ARBA" id="ARBA00000711"/>
    </source>
</evidence>
<comment type="catalytic activity">
    <reaction evidence="1">
        <text>adenosylcob(III)inamide + ATP = adenosylcob(III)inamide phosphate + ADP + H(+)</text>
        <dbReference type="Rhea" id="RHEA:15769"/>
        <dbReference type="ChEBI" id="CHEBI:2480"/>
        <dbReference type="ChEBI" id="CHEBI:15378"/>
        <dbReference type="ChEBI" id="CHEBI:30616"/>
        <dbReference type="ChEBI" id="CHEBI:58502"/>
        <dbReference type="ChEBI" id="CHEBI:456216"/>
        <dbReference type="EC" id="2.7.1.156"/>
    </reaction>
</comment>
<evidence type="ECO:0000313" key="21">
    <source>
        <dbReference type="EMBL" id="MZP28540.1"/>
    </source>
</evidence>
<comment type="caution">
    <text evidence="21">The sequence shown here is derived from an EMBL/GenBank/DDBJ whole genome shotgun (WGS) entry which is preliminary data.</text>
</comment>
<evidence type="ECO:0000256" key="4">
    <source>
        <dbReference type="ARBA" id="ARBA00003889"/>
    </source>
</evidence>
<dbReference type="EC" id="2.7.1.156" evidence="8"/>
<gene>
    <name evidence="21" type="primary">cobU</name>
    <name evidence="21" type="ORF">GTO91_02220</name>
</gene>
<dbReference type="CDD" id="cd00544">
    <property type="entry name" value="CobU"/>
    <property type="match status" value="1"/>
</dbReference>
<feature type="domain" description="AAA+ ATPase" evidence="20">
    <location>
        <begin position="5"/>
        <end position="172"/>
    </location>
</feature>